<accession>A0A0R2JUP5</accession>
<evidence type="ECO:0000256" key="1">
    <source>
        <dbReference type="ARBA" id="ARBA00001881"/>
    </source>
</evidence>
<evidence type="ECO:0000259" key="9">
    <source>
        <dbReference type="Pfam" id="PF03070"/>
    </source>
</evidence>
<comment type="subunit">
    <text evidence="4">Homotetramer.</text>
</comment>
<dbReference type="GO" id="GO:0050334">
    <property type="term" value="F:thiaminase activity"/>
    <property type="evidence" value="ECO:0007669"/>
    <property type="project" value="UniProtKB-EC"/>
</dbReference>
<feature type="domain" description="Thiaminase-2/PQQC" evidence="9">
    <location>
        <begin position="86"/>
        <end position="191"/>
    </location>
</feature>
<evidence type="ECO:0000256" key="6">
    <source>
        <dbReference type="ARBA" id="ARBA00013647"/>
    </source>
</evidence>
<keyword evidence="7" id="KW-0784">Thiamine biosynthesis</keyword>
<evidence type="ECO:0000256" key="8">
    <source>
        <dbReference type="ARBA" id="ARBA00048337"/>
    </source>
</evidence>
<evidence type="ECO:0000256" key="2">
    <source>
        <dbReference type="ARBA" id="ARBA00004948"/>
    </source>
</evidence>
<dbReference type="Gene3D" id="1.20.910.10">
    <property type="entry name" value="Heme oxygenase-like"/>
    <property type="match status" value="1"/>
</dbReference>
<gene>
    <name evidence="10" type="ORF">IV67_GL000084</name>
</gene>
<evidence type="ECO:0000256" key="7">
    <source>
        <dbReference type="ARBA" id="ARBA00022977"/>
    </source>
</evidence>
<comment type="catalytic activity">
    <reaction evidence="8">
        <text>thiamine + H2O = 5-(2-hydroxyethyl)-4-methylthiazole + 4-amino-5-hydroxymethyl-2-methylpyrimidine + H(+)</text>
        <dbReference type="Rhea" id="RHEA:17509"/>
        <dbReference type="ChEBI" id="CHEBI:15377"/>
        <dbReference type="ChEBI" id="CHEBI:15378"/>
        <dbReference type="ChEBI" id="CHEBI:16892"/>
        <dbReference type="ChEBI" id="CHEBI:17957"/>
        <dbReference type="ChEBI" id="CHEBI:18385"/>
        <dbReference type="EC" id="3.5.99.2"/>
    </reaction>
</comment>
<organism evidence="10 11">
    <name type="scientific">Weissella minor</name>
    <dbReference type="NCBI Taxonomy" id="1620"/>
    <lineage>
        <taxon>Bacteria</taxon>
        <taxon>Bacillati</taxon>
        <taxon>Bacillota</taxon>
        <taxon>Bacilli</taxon>
        <taxon>Lactobacillales</taxon>
        <taxon>Lactobacillaceae</taxon>
        <taxon>Weissella</taxon>
    </lineage>
</organism>
<dbReference type="Proteomes" id="UP000051673">
    <property type="component" value="Unassembled WGS sequence"/>
</dbReference>
<evidence type="ECO:0000256" key="3">
    <source>
        <dbReference type="ARBA" id="ARBA00010264"/>
    </source>
</evidence>
<dbReference type="RefSeq" id="WP_057785938.1">
    <property type="nucleotide sequence ID" value="NZ_JQCD01000004.1"/>
</dbReference>
<dbReference type="AlphaFoldDB" id="A0A0R2JUP5"/>
<dbReference type="OrthoDB" id="34166at2"/>
<protein>
    <recommendedName>
        <fullName evidence="6">Aminopyrimidine aminohydrolase</fullName>
        <ecNumber evidence="5">3.5.99.2</ecNumber>
    </recommendedName>
</protein>
<evidence type="ECO:0000256" key="4">
    <source>
        <dbReference type="ARBA" id="ARBA00011881"/>
    </source>
</evidence>
<proteinExistence type="inferred from homology"/>
<evidence type="ECO:0000313" key="10">
    <source>
        <dbReference type="EMBL" id="KRN78068.1"/>
    </source>
</evidence>
<dbReference type="UniPathway" id="UPA00060"/>
<dbReference type="STRING" id="1620.IV67_GL000084"/>
<dbReference type="EC" id="3.5.99.2" evidence="5"/>
<dbReference type="InterPro" id="IPR004305">
    <property type="entry name" value="Thiaminase-2/PQQC"/>
</dbReference>
<comment type="similarity">
    <text evidence="3">Belongs to the TenA family.</text>
</comment>
<dbReference type="PATRIC" id="fig|1620.3.peg.89"/>
<reference evidence="10 11" key="1">
    <citation type="journal article" date="2015" name="Genome Announc.">
        <title>Expanding the biotechnology potential of lactobacilli through comparative genomics of 213 strains and associated genera.</title>
        <authorList>
            <person name="Sun Z."/>
            <person name="Harris H.M."/>
            <person name="McCann A."/>
            <person name="Guo C."/>
            <person name="Argimon S."/>
            <person name="Zhang W."/>
            <person name="Yang X."/>
            <person name="Jeffery I.B."/>
            <person name="Cooney J.C."/>
            <person name="Kagawa T.F."/>
            <person name="Liu W."/>
            <person name="Song Y."/>
            <person name="Salvetti E."/>
            <person name="Wrobel A."/>
            <person name="Rasinkangas P."/>
            <person name="Parkhill J."/>
            <person name="Rea M.C."/>
            <person name="O'Sullivan O."/>
            <person name="Ritari J."/>
            <person name="Douillard F.P."/>
            <person name="Paul Ross R."/>
            <person name="Yang R."/>
            <person name="Briner A.E."/>
            <person name="Felis G.E."/>
            <person name="de Vos W.M."/>
            <person name="Barrangou R."/>
            <person name="Klaenhammer T.R."/>
            <person name="Caufield P.W."/>
            <person name="Cui Y."/>
            <person name="Zhang H."/>
            <person name="O'Toole P.W."/>
        </authorList>
    </citation>
    <scope>NUCLEOTIDE SEQUENCE [LARGE SCALE GENOMIC DNA]</scope>
    <source>
        <strain evidence="10 11">DSM 20014</strain>
    </source>
</reference>
<dbReference type="GO" id="GO:0009229">
    <property type="term" value="P:thiamine diphosphate biosynthetic process"/>
    <property type="evidence" value="ECO:0007669"/>
    <property type="project" value="UniProtKB-UniPathway"/>
</dbReference>
<comment type="caution">
    <text evidence="10">The sequence shown here is derived from an EMBL/GenBank/DDBJ whole genome shotgun (WGS) entry which is preliminary data.</text>
</comment>
<evidence type="ECO:0000256" key="5">
    <source>
        <dbReference type="ARBA" id="ARBA00012684"/>
    </source>
</evidence>
<dbReference type="SUPFAM" id="SSF48613">
    <property type="entry name" value="Heme oxygenase-like"/>
    <property type="match status" value="1"/>
</dbReference>
<dbReference type="GO" id="GO:0009228">
    <property type="term" value="P:thiamine biosynthetic process"/>
    <property type="evidence" value="ECO:0007669"/>
    <property type="project" value="UniProtKB-KW"/>
</dbReference>
<comment type="pathway">
    <text evidence="2">Cofactor biosynthesis; thiamine diphosphate biosynthesis.</text>
</comment>
<keyword evidence="11" id="KW-1185">Reference proteome</keyword>
<comment type="catalytic activity">
    <reaction evidence="1">
        <text>4-amino-5-aminomethyl-2-methylpyrimidine + H2O = 4-amino-5-hydroxymethyl-2-methylpyrimidine + NH4(+)</text>
        <dbReference type="Rhea" id="RHEA:31799"/>
        <dbReference type="ChEBI" id="CHEBI:15377"/>
        <dbReference type="ChEBI" id="CHEBI:16892"/>
        <dbReference type="ChEBI" id="CHEBI:28938"/>
        <dbReference type="ChEBI" id="CHEBI:63416"/>
        <dbReference type="EC" id="3.5.99.2"/>
    </reaction>
</comment>
<dbReference type="Pfam" id="PF03070">
    <property type="entry name" value="TENA_THI-4"/>
    <property type="match status" value="1"/>
</dbReference>
<sequence>MLKTQLQPIQEKWLAQIKRLPFLQGLQQGHLSQITRDFYVAQDEYYIAHFMAVTEQIKALPATNDETLDEGDAHLGLNPSPDWVNCAITDESKAYVYFLESGPKTDDVVQLLRTIPCAESYYLLALSMQNQPHGHQYQAWIDYYTSPAYQDAVTRYLATLQELVEARGFSLQANELAIYEKGYQFEFSFWEQCPD</sequence>
<evidence type="ECO:0000313" key="11">
    <source>
        <dbReference type="Proteomes" id="UP000051673"/>
    </source>
</evidence>
<dbReference type="EMBL" id="JQCD01000004">
    <property type="protein sequence ID" value="KRN78068.1"/>
    <property type="molecule type" value="Genomic_DNA"/>
</dbReference>
<dbReference type="InterPro" id="IPR016084">
    <property type="entry name" value="Haem_Oase-like_multi-hlx"/>
</dbReference>
<name>A0A0R2JUP5_9LACO</name>